<dbReference type="InterPro" id="IPR006311">
    <property type="entry name" value="TAT_signal"/>
</dbReference>
<dbReference type="RefSeq" id="WP_344803097.1">
    <property type="nucleotide sequence ID" value="NZ_BAABBO010000001.1"/>
</dbReference>
<sequence length="206" mass="22211">MRPDSTLLPKQSRRRFLTHSAMVLAAPAASSLLVGCAGPSARDGGGLQAREFDTSSPFVRGIYLDEDGSRFFRAASLAVLPELEQPDAETMDNHLRQVDTAFVAFGPVTQNEFAALLSLLTWAPTRMGVAGVWSDWETASPAEVDGFLSDWRNSSSTLLNAGYNGIVKIISTSYYGQPENFAKSGYPGPPAFATSSLPQFQRETAV</sequence>
<dbReference type="PROSITE" id="PS51318">
    <property type="entry name" value="TAT"/>
    <property type="match status" value="1"/>
</dbReference>
<dbReference type="Proteomes" id="UP001501337">
    <property type="component" value="Unassembled WGS sequence"/>
</dbReference>
<keyword evidence="2" id="KW-1185">Reference proteome</keyword>
<gene>
    <name evidence="1" type="ORF">GCM10022278_05830</name>
</gene>
<reference evidence="2" key="1">
    <citation type="journal article" date="2019" name="Int. J. Syst. Evol. Microbiol.">
        <title>The Global Catalogue of Microorganisms (GCM) 10K type strain sequencing project: providing services to taxonomists for standard genome sequencing and annotation.</title>
        <authorList>
            <consortium name="The Broad Institute Genomics Platform"/>
            <consortium name="The Broad Institute Genome Sequencing Center for Infectious Disease"/>
            <person name="Wu L."/>
            <person name="Ma J."/>
        </authorList>
    </citation>
    <scope>NUCLEOTIDE SEQUENCE [LARGE SCALE GENOMIC DNA]</scope>
    <source>
        <strain evidence="2">JCM 17555</strain>
    </source>
</reference>
<dbReference type="EMBL" id="BAABBO010000001">
    <property type="protein sequence ID" value="GAA3949489.1"/>
    <property type="molecule type" value="Genomic_DNA"/>
</dbReference>
<comment type="caution">
    <text evidence="1">The sequence shown here is derived from an EMBL/GenBank/DDBJ whole genome shotgun (WGS) entry which is preliminary data.</text>
</comment>
<evidence type="ECO:0000313" key="1">
    <source>
        <dbReference type="EMBL" id="GAA3949489.1"/>
    </source>
</evidence>
<accession>A0ABP7NLF3</accession>
<proteinExistence type="predicted"/>
<name>A0ABP7NLF3_9GAMM</name>
<protein>
    <recommendedName>
        <fullName evidence="3">Gluconate 2-dehydrogenase subunit 3-like protein</fullName>
    </recommendedName>
</protein>
<organism evidence="1 2">
    <name type="scientific">Allohahella marinimesophila</name>
    <dbReference type="NCBI Taxonomy" id="1054972"/>
    <lineage>
        <taxon>Bacteria</taxon>
        <taxon>Pseudomonadati</taxon>
        <taxon>Pseudomonadota</taxon>
        <taxon>Gammaproteobacteria</taxon>
        <taxon>Oceanospirillales</taxon>
        <taxon>Hahellaceae</taxon>
        <taxon>Allohahella</taxon>
    </lineage>
</organism>
<evidence type="ECO:0000313" key="2">
    <source>
        <dbReference type="Proteomes" id="UP001501337"/>
    </source>
</evidence>
<evidence type="ECO:0008006" key="3">
    <source>
        <dbReference type="Google" id="ProtNLM"/>
    </source>
</evidence>